<keyword evidence="4" id="KW-1185">Reference proteome</keyword>
<evidence type="ECO:0000256" key="1">
    <source>
        <dbReference type="SAM" id="SignalP"/>
    </source>
</evidence>
<evidence type="ECO:0000313" key="4">
    <source>
        <dbReference type="Proteomes" id="UP001156398"/>
    </source>
</evidence>
<reference evidence="3 4" key="1">
    <citation type="submission" date="2023-05" db="EMBL/GenBank/DDBJ databases">
        <title>Streptantibioticus silvisoli sp. nov., acidotolerant actinomycetes 1 from pine litter.</title>
        <authorList>
            <person name="Swiecimska M."/>
            <person name="Golinska P."/>
            <person name="Sangal V."/>
            <person name="Wachnowicz B."/>
            <person name="Goodfellow M."/>
        </authorList>
    </citation>
    <scope>NUCLEOTIDE SEQUENCE</scope>
    <source>
        <strain evidence="3">SL13</strain>
        <strain evidence="2 4">SL54</strain>
    </source>
</reference>
<organism evidence="3">
    <name type="scientific">Streptantibioticus silvisoli</name>
    <dbReference type="NCBI Taxonomy" id="2705255"/>
    <lineage>
        <taxon>Bacteria</taxon>
        <taxon>Bacillati</taxon>
        <taxon>Actinomycetota</taxon>
        <taxon>Actinomycetes</taxon>
        <taxon>Kitasatosporales</taxon>
        <taxon>Streptomycetaceae</taxon>
        <taxon>Streptantibioticus</taxon>
    </lineage>
</organism>
<evidence type="ECO:0008006" key="5">
    <source>
        <dbReference type="Google" id="ProtNLM"/>
    </source>
</evidence>
<comment type="caution">
    <text evidence="3">The sequence shown here is derived from an EMBL/GenBank/DDBJ whole genome shotgun (WGS) entry which is preliminary data.</text>
</comment>
<dbReference type="AlphaFoldDB" id="A0AA90H351"/>
<sequence length="126" mass="13776">MLRYPGRPAVHLAAVLAALVLLPSSAAVRAPVRLAQRATPGVVPLDTARDDGARCDLVRHGSDAVATCMNPDPEETRLQLHVSCVRWWDPATDTAPVYDGPAQWVTLSGRCWKEIRAAWLTRRTTP</sequence>
<dbReference type="EMBL" id="JABXJJ020000042">
    <property type="protein sequence ID" value="MDI5973233.1"/>
    <property type="molecule type" value="Genomic_DNA"/>
</dbReference>
<keyword evidence="1" id="KW-0732">Signal</keyword>
<dbReference type="RefSeq" id="WP_271313748.1">
    <property type="nucleotide sequence ID" value="NZ_JAAGKO020000011.1"/>
</dbReference>
<feature type="signal peptide" evidence="1">
    <location>
        <begin position="1"/>
        <end position="26"/>
    </location>
</feature>
<evidence type="ECO:0000313" key="2">
    <source>
        <dbReference type="EMBL" id="MDI5963077.1"/>
    </source>
</evidence>
<dbReference type="Proteomes" id="UP001156398">
    <property type="component" value="Unassembled WGS sequence"/>
</dbReference>
<accession>A0AA90H351</accession>
<proteinExistence type="predicted"/>
<name>A0AA90H351_9ACTN</name>
<evidence type="ECO:0000313" key="3">
    <source>
        <dbReference type="EMBL" id="MDI5973233.1"/>
    </source>
</evidence>
<gene>
    <name evidence="2" type="ORF">POF43_010225</name>
    <name evidence="3" type="ORF">POF50_028460</name>
</gene>
<feature type="chain" id="PRO_5041656849" description="Secreted protein" evidence="1">
    <location>
        <begin position="27"/>
        <end position="126"/>
    </location>
</feature>
<protein>
    <recommendedName>
        <fullName evidence="5">Secreted protein</fullName>
    </recommendedName>
</protein>
<dbReference type="EMBL" id="JAAGKO020000011">
    <property type="protein sequence ID" value="MDI5963077.1"/>
    <property type="molecule type" value="Genomic_DNA"/>
</dbReference>